<evidence type="ECO:0000256" key="3">
    <source>
        <dbReference type="ARBA" id="ARBA00022729"/>
    </source>
</evidence>
<dbReference type="AlphaFoldDB" id="A0AAU9D159"/>
<dbReference type="Pfam" id="PF07980">
    <property type="entry name" value="SusD_RagB"/>
    <property type="match status" value="1"/>
</dbReference>
<keyword evidence="8" id="KW-1185">Reference proteome</keyword>
<dbReference type="InterPro" id="IPR012944">
    <property type="entry name" value="SusD_RagB_dom"/>
</dbReference>
<evidence type="ECO:0000256" key="5">
    <source>
        <dbReference type="ARBA" id="ARBA00023237"/>
    </source>
</evidence>
<reference evidence="7 8" key="1">
    <citation type="submission" date="2021-12" db="EMBL/GenBank/DDBJ databases">
        <title>Genome sequencing of bacteria with rrn-lacking chromosome and rrn-plasmid.</title>
        <authorList>
            <person name="Anda M."/>
            <person name="Iwasaki W."/>
        </authorList>
    </citation>
    <scope>NUCLEOTIDE SEQUENCE [LARGE SCALE GENOMIC DNA]</scope>
    <source>
        <strain evidence="7 8">DSM 100852</strain>
    </source>
</reference>
<sequence length="519" mass="59200">MKKRNGFIGIGKMMALALGLGLLFSCDDFFDPSQDLIQEKGDHYNTLDKVRRATIGSYAKLQDLVEGLVVMGDLRADLMTVTRNYDPFLLQLDRHQTLSEDNPYADPRPYYDVILNCNDVLTNIEKAKVDPKMTDDVMNMYIAEVKTLRAWVYFQLIQTYKTVPVVKEALDGEVPGYEPREYGESDMINWLLSEMKWAEEQAVPDWKLIDGDGKEISQPWHLTRVSRKALYGELLLYAGDYQTAAEKLRACIAEQEGNYLKVSNLSGGLNWRSYWDRVTLEGGSALEHLTTIPFSKSNHQTNGLLEIFSNETPGKYLLRPTVGSVKYWDGKKADGSLYRDFFRGLGSSYMVLEGDTVVVKYLNNKNNFLDDAVYPIYRAADIHLLFAEAINRLGRSEEALAVINSEIDGIQDVDGIRGRVGLDPIDILDLADLHPEVKTNMELVEYALLDERARELAFEGRRWNDLMRFAKRANRPEWLAERVASKYRVSNPELADELETKLGSEDNWKLTMPRIKEGQ</sequence>
<evidence type="ECO:0000259" key="6">
    <source>
        <dbReference type="Pfam" id="PF07980"/>
    </source>
</evidence>
<dbReference type="RefSeq" id="WP_338391235.1">
    <property type="nucleotide sequence ID" value="NZ_AP025314.1"/>
</dbReference>
<keyword evidence="3" id="KW-0732">Signal</keyword>
<name>A0AAU9D159_9BACT</name>
<dbReference type="GO" id="GO:0009279">
    <property type="term" value="C:cell outer membrane"/>
    <property type="evidence" value="ECO:0007669"/>
    <property type="project" value="UniProtKB-SubCell"/>
</dbReference>
<evidence type="ECO:0000313" key="8">
    <source>
        <dbReference type="Proteomes" id="UP001348817"/>
    </source>
</evidence>
<dbReference type="SUPFAM" id="SSF48452">
    <property type="entry name" value="TPR-like"/>
    <property type="match status" value="1"/>
</dbReference>
<comment type="similarity">
    <text evidence="2">Belongs to the SusD family.</text>
</comment>
<keyword evidence="4" id="KW-0472">Membrane</keyword>
<dbReference type="EMBL" id="AP025314">
    <property type="protein sequence ID" value="BDD09638.1"/>
    <property type="molecule type" value="Genomic_DNA"/>
</dbReference>
<gene>
    <name evidence="7" type="ORF">FUAX_20700</name>
</gene>
<protein>
    <recommendedName>
        <fullName evidence="6">RagB/SusD domain-containing protein</fullName>
    </recommendedName>
</protein>
<dbReference type="InterPro" id="IPR011990">
    <property type="entry name" value="TPR-like_helical_dom_sf"/>
</dbReference>
<evidence type="ECO:0000256" key="4">
    <source>
        <dbReference type="ARBA" id="ARBA00023136"/>
    </source>
</evidence>
<organism evidence="7 8">
    <name type="scientific">Fulvitalea axinellae</name>
    <dbReference type="NCBI Taxonomy" id="1182444"/>
    <lineage>
        <taxon>Bacteria</taxon>
        <taxon>Pseudomonadati</taxon>
        <taxon>Bacteroidota</taxon>
        <taxon>Cytophagia</taxon>
        <taxon>Cytophagales</taxon>
        <taxon>Persicobacteraceae</taxon>
        <taxon>Fulvitalea</taxon>
    </lineage>
</organism>
<evidence type="ECO:0000256" key="1">
    <source>
        <dbReference type="ARBA" id="ARBA00004442"/>
    </source>
</evidence>
<feature type="domain" description="RagB/SusD" evidence="6">
    <location>
        <begin position="360"/>
        <end position="493"/>
    </location>
</feature>
<accession>A0AAU9D159</accession>
<evidence type="ECO:0000313" key="7">
    <source>
        <dbReference type="EMBL" id="BDD09638.1"/>
    </source>
</evidence>
<comment type="subcellular location">
    <subcellularLocation>
        <location evidence="1">Cell outer membrane</location>
    </subcellularLocation>
</comment>
<keyword evidence="5" id="KW-0998">Cell outer membrane</keyword>
<dbReference type="PROSITE" id="PS51257">
    <property type="entry name" value="PROKAR_LIPOPROTEIN"/>
    <property type="match status" value="1"/>
</dbReference>
<dbReference type="Proteomes" id="UP001348817">
    <property type="component" value="Chromosome"/>
</dbReference>
<dbReference type="Gene3D" id="1.25.40.390">
    <property type="match status" value="1"/>
</dbReference>
<dbReference type="KEGG" id="fax:FUAX_20700"/>
<proteinExistence type="inferred from homology"/>
<evidence type="ECO:0000256" key="2">
    <source>
        <dbReference type="ARBA" id="ARBA00006275"/>
    </source>
</evidence>